<dbReference type="FunCoup" id="A0A0P0XP06">
    <property type="interactions" value="1"/>
</dbReference>
<reference evidence="2 3" key="2">
    <citation type="journal article" date="2013" name="Plant Cell Physiol.">
        <title>Rice Annotation Project Database (RAP-DB): an integrative and interactive database for rice genomics.</title>
        <authorList>
            <person name="Sakai H."/>
            <person name="Lee S.S."/>
            <person name="Tanaka T."/>
            <person name="Numa H."/>
            <person name="Kim J."/>
            <person name="Kawahara Y."/>
            <person name="Wakimoto H."/>
            <person name="Yang C.C."/>
            <person name="Iwamoto M."/>
            <person name="Abe T."/>
            <person name="Yamada Y."/>
            <person name="Muto A."/>
            <person name="Inokuchi H."/>
            <person name="Ikemura T."/>
            <person name="Matsumoto T."/>
            <person name="Sasaki T."/>
            <person name="Itoh T."/>
        </authorList>
    </citation>
    <scope>NUCLEOTIDE SEQUENCE [LARGE SCALE GENOMIC DNA]</scope>
    <source>
        <strain evidence="3">cv. Nipponbare</strain>
    </source>
</reference>
<reference evidence="3" key="1">
    <citation type="journal article" date="2005" name="Nature">
        <title>The map-based sequence of the rice genome.</title>
        <authorList>
            <consortium name="International rice genome sequencing project (IRGSP)"/>
            <person name="Matsumoto T."/>
            <person name="Wu J."/>
            <person name="Kanamori H."/>
            <person name="Katayose Y."/>
            <person name="Fujisawa M."/>
            <person name="Namiki N."/>
            <person name="Mizuno H."/>
            <person name="Yamamoto K."/>
            <person name="Antonio B.A."/>
            <person name="Baba T."/>
            <person name="Sakata K."/>
            <person name="Nagamura Y."/>
            <person name="Aoki H."/>
            <person name="Arikawa K."/>
            <person name="Arita K."/>
            <person name="Bito T."/>
            <person name="Chiden Y."/>
            <person name="Fujitsuka N."/>
            <person name="Fukunaka R."/>
            <person name="Hamada M."/>
            <person name="Harada C."/>
            <person name="Hayashi A."/>
            <person name="Hijishita S."/>
            <person name="Honda M."/>
            <person name="Hosokawa S."/>
            <person name="Ichikawa Y."/>
            <person name="Idonuma A."/>
            <person name="Iijima M."/>
            <person name="Ikeda M."/>
            <person name="Ikeno M."/>
            <person name="Ito K."/>
            <person name="Ito S."/>
            <person name="Ito T."/>
            <person name="Ito Y."/>
            <person name="Ito Y."/>
            <person name="Iwabuchi A."/>
            <person name="Kamiya K."/>
            <person name="Karasawa W."/>
            <person name="Kurita K."/>
            <person name="Katagiri S."/>
            <person name="Kikuta A."/>
            <person name="Kobayashi H."/>
            <person name="Kobayashi N."/>
            <person name="Machita K."/>
            <person name="Maehara T."/>
            <person name="Masukawa M."/>
            <person name="Mizubayashi T."/>
            <person name="Mukai Y."/>
            <person name="Nagasaki H."/>
            <person name="Nagata Y."/>
            <person name="Naito S."/>
            <person name="Nakashima M."/>
            <person name="Nakama Y."/>
            <person name="Nakamichi Y."/>
            <person name="Nakamura M."/>
            <person name="Meguro A."/>
            <person name="Negishi M."/>
            <person name="Ohta I."/>
            <person name="Ohta T."/>
            <person name="Okamoto M."/>
            <person name="Ono N."/>
            <person name="Saji S."/>
            <person name="Sakaguchi M."/>
            <person name="Sakai K."/>
            <person name="Shibata M."/>
            <person name="Shimokawa T."/>
            <person name="Song J."/>
            <person name="Takazaki Y."/>
            <person name="Terasawa K."/>
            <person name="Tsugane M."/>
            <person name="Tsuji K."/>
            <person name="Ueda S."/>
            <person name="Waki K."/>
            <person name="Yamagata H."/>
            <person name="Yamamoto M."/>
            <person name="Yamamoto S."/>
            <person name="Yamane H."/>
            <person name="Yoshiki S."/>
            <person name="Yoshihara R."/>
            <person name="Yukawa K."/>
            <person name="Zhong H."/>
            <person name="Yano M."/>
            <person name="Yuan Q."/>
            <person name="Ouyang S."/>
            <person name="Liu J."/>
            <person name="Jones K.M."/>
            <person name="Gansberger K."/>
            <person name="Moffat K."/>
            <person name="Hill J."/>
            <person name="Bera J."/>
            <person name="Fadrosh D."/>
            <person name="Jin S."/>
            <person name="Johri S."/>
            <person name="Kim M."/>
            <person name="Overton L."/>
            <person name="Reardon M."/>
            <person name="Tsitrin T."/>
            <person name="Vuong H."/>
            <person name="Weaver B."/>
            <person name="Ciecko A."/>
            <person name="Tallon L."/>
            <person name="Jackson J."/>
            <person name="Pai G."/>
            <person name="Aken S.V."/>
            <person name="Utterback T."/>
            <person name="Reidmuller S."/>
            <person name="Feldblyum T."/>
            <person name="Hsiao J."/>
            <person name="Zismann V."/>
            <person name="Iobst S."/>
            <person name="de Vazeille A.R."/>
            <person name="Buell C.R."/>
            <person name="Ying K."/>
            <person name="Li Y."/>
            <person name="Lu T."/>
            <person name="Huang Y."/>
            <person name="Zhao Q."/>
            <person name="Feng Q."/>
            <person name="Zhang L."/>
            <person name="Zhu J."/>
            <person name="Weng Q."/>
            <person name="Mu J."/>
            <person name="Lu Y."/>
            <person name="Fan D."/>
            <person name="Liu Y."/>
            <person name="Guan J."/>
            <person name="Zhang Y."/>
            <person name="Yu S."/>
            <person name="Liu X."/>
            <person name="Zhang Y."/>
            <person name="Hong G."/>
            <person name="Han B."/>
            <person name="Choisne N."/>
            <person name="Demange N."/>
            <person name="Orjeda G."/>
            <person name="Samain S."/>
            <person name="Cattolico L."/>
            <person name="Pelletier E."/>
            <person name="Couloux A."/>
            <person name="Segurens B."/>
            <person name="Wincker P."/>
            <person name="D'Hont A."/>
            <person name="Scarpelli C."/>
            <person name="Weissenbach J."/>
            <person name="Salanoubat M."/>
            <person name="Quetier F."/>
            <person name="Yu Y."/>
            <person name="Kim H.R."/>
            <person name="Rambo T."/>
            <person name="Currie J."/>
            <person name="Collura K."/>
            <person name="Luo M."/>
            <person name="Yang T."/>
            <person name="Ammiraju J.S.S."/>
            <person name="Engler F."/>
            <person name="Soderlund C."/>
            <person name="Wing R.A."/>
            <person name="Palmer L.E."/>
            <person name="de la Bastide M."/>
            <person name="Spiegel L."/>
            <person name="Nascimento L."/>
            <person name="Zutavern T."/>
            <person name="O'Shaughnessy A."/>
            <person name="Dike S."/>
            <person name="Dedhia N."/>
            <person name="Preston R."/>
            <person name="Balija V."/>
            <person name="McCombie W.R."/>
            <person name="Chow T."/>
            <person name="Chen H."/>
            <person name="Chung M."/>
            <person name="Chen C."/>
            <person name="Shaw J."/>
            <person name="Wu H."/>
            <person name="Hsiao K."/>
            <person name="Chao Y."/>
            <person name="Chu M."/>
            <person name="Cheng C."/>
            <person name="Hour A."/>
            <person name="Lee P."/>
            <person name="Lin S."/>
            <person name="Lin Y."/>
            <person name="Liou J."/>
            <person name="Liu S."/>
            <person name="Hsing Y."/>
            <person name="Raghuvanshi S."/>
            <person name="Mohanty A."/>
            <person name="Bharti A.K."/>
            <person name="Gaur A."/>
            <person name="Gupta V."/>
            <person name="Kumar D."/>
            <person name="Ravi V."/>
            <person name="Vij S."/>
            <person name="Kapur A."/>
            <person name="Khurana P."/>
            <person name="Khurana P."/>
            <person name="Khurana J.P."/>
            <person name="Tyagi A.K."/>
            <person name="Gaikwad K."/>
            <person name="Singh A."/>
            <person name="Dalal V."/>
            <person name="Srivastava S."/>
            <person name="Dixit A."/>
            <person name="Pal A.K."/>
            <person name="Ghazi I.A."/>
            <person name="Yadav M."/>
            <person name="Pandit A."/>
            <person name="Bhargava A."/>
            <person name="Sureshbabu K."/>
            <person name="Batra K."/>
            <person name="Sharma T.R."/>
            <person name="Mohapatra T."/>
            <person name="Singh N.K."/>
            <person name="Messing J."/>
            <person name="Nelson A.B."/>
            <person name="Fuks G."/>
            <person name="Kavchok S."/>
            <person name="Keizer G."/>
            <person name="Linton E."/>
            <person name="Llaca V."/>
            <person name="Song R."/>
            <person name="Tanyolac B."/>
            <person name="Young S."/>
            <person name="Ho-Il K."/>
            <person name="Hahn J.H."/>
            <person name="Sangsakoo G."/>
            <person name="Vanavichit A."/>
            <person name="de Mattos Luiz.A.T."/>
            <person name="Zimmer P.D."/>
            <person name="Malone G."/>
            <person name="Dellagostin O."/>
            <person name="de Oliveira A.C."/>
            <person name="Bevan M."/>
            <person name="Bancroft I."/>
            <person name="Minx P."/>
            <person name="Cordum H."/>
            <person name="Wilson R."/>
            <person name="Cheng Z."/>
            <person name="Jin W."/>
            <person name="Jiang J."/>
            <person name="Leong S.A."/>
            <person name="Iwama H."/>
            <person name="Gojobori T."/>
            <person name="Itoh T."/>
            <person name="Niimura Y."/>
            <person name="Fujii Y."/>
            <person name="Habara T."/>
            <person name="Sakai H."/>
            <person name="Sato Y."/>
            <person name="Wilson G."/>
            <person name="Kumar K."/>
            <person name="McCouch S."/>
            <person name="Juretic N."/>
            <person name="Hoen D."/>
            <person name="Wright S."/>
            <person name="Bruskiewich R."/>
            <person name="Bureau T."/>
            <person name="Miyao A."/>
            <person name="Hirochika H."/>
            <person name="Nishikawa T."/>
            <person name="Kadowaki K."/>
            <person name="Sugiura M."/>
            <person name="Burr B."/>
            <person name="Sasaki T."/>
        </authorList>
    </citation>
    <scope>NUCLEOTIDE SEQUENCE [LARGE SCALE GENOMIC DNA]</scope>
    <source>
        <strain evidence="3">cv. Nipponbare</strain>
    </source>
</reference>
<dbReference type="InParanoid" id="A0A0P0XP06"/>
<name>A0A0P0XP06_ORYSJ</name>
<protein>
    <submittedName>
        <fullName evidence="2">Os09g0457250 protein</fullName>
    </submittedName>
</protein>
<feature type="compositionally biased region" description="Basic residues" evidence="1">
    <location>
        <begin position="146"/>
        <end position="161"/>
    </location>
</feature>
<organism evidence="2 3">
    <name type="scientific">Oryza sativa subsp. japonica</name>
    <name type="common">Rice</name>
    <dbReference type="NCBI Taxonomy" id="39947"/>
    <lineage>
        <taxon>Eukaryota</taxon>
        <taxon>Viridiplantae</taxon>
        <taxon>Streptophyta</taxon>
        <taxon>Embryophyta</taxon>
        <taxon>Tracheophyta</taxon>
        <taxon>Spermatophyta</taxon>
        <taxon>Magnoliopsida</taxon>
        <taxon>Liliopsida</taxon>
        <taxon>Poales</taxon>
        <taxon>Poaceae</taxon>
        <taxon>BOP clade</taxon>
        <taxon>Oryzoideae</taxon>
        <taxon>Oryzeae</taxon>
        <taxon>Oryzinae</taxon>
        <taxon>Oryza</taxon>
        <taxon>Oryza sativa</taxon>
    </lineage>
</organism>
<evidence type="ECO:0000256" key="1">
    <source>
        <dbReference type="SAM" id="MobiDB-lite"/>
    </source>
</evidence>
<proteinExistence type="predicted"/>
<dbReference type="EMBL" id="AP014965">
    <property type="protein sequence ID" value="BAT08440.1"/>
    <property type="molecule type" value="Genomic_DNA"/>
</dbReference>
<sequence length="199" mass="21487">MVVEVLDDPGEHAGRRVLRREQHADDVVGDLLVGEERAVVARPRLHEAAEEVAAGLPPRPPLPHDVAQHACLASAAYLDRLVVQRPGEAVGEGVVALLHDGVVLPQLRFPPLVQPPAEDGHDADIERESSWRGRCWRRCRPRRRAWSGRRPRRPARARAGRRGREGPGRACEGGGGSRPGGRRAPTGRSSAPCSAGTSA</sequence>
<keyword evidence="3" id="KW-1185">Reference proteome</keyword>
<accession>A0A0P0XP06</accession>
<reference evidence="2 3" key="3">
    <citation type="journal article" date="2013" name="Rice">
        <title>Improvement of the Oryza sativa Nipponbare reference genome using next generation sequence and optical map data.</title>
        <authorList>
            <person name="Kawahara Y."/>
            <person name="de la Bastide M."/>
            <person name="Hamilton J.P."/>
            <person name="Kanamori H."/>
            <person name="McCombie W.R."/>
            <person name="Ouyang S."/>
            <person name="Schwartz D.C."/>
            <person name="Tanaka T."/>
            <person name="Wu J."/>
            <person name="Zhou S."/>
            <person name="Childs K.L."/>
            <person name="Davidson R.M."/>
            <person name="Lin H."/>
            <person name="Quesada-Ocampo L."/>
            <person name="Vaillancourt B."/>
            <person name="Sakai H."/>
            <person name="Lee S.S."/>
            <person name="Kim J."/>
            <person name="Numa H."/>
            <person name="Itoh T."/>
            <person name="Buell C.R."/>
            <person name="Matsumoto T."/>
        </authorList>
    </citation>
    <scope>NUCLEOTIDE SEQUENCE [LARGE SCALE GENOMIC DNA]</scope>
    <source>
        <strain evidence="3">cv. Nipponbare</strain>
    </source>
</reference>
<dbReference type="Proteomes" id="UP000059680">
    <property type="component" value="Chromosome 9"/>
</dbReference>
<evidence type="ECO:0000313" key="2">
    <source>
        <dbReference type="EMBL" id="BAT08440.1"/>
    </source>
</evidence>
<dbReference type="PaxDb" id="39947-A0A0P0XP06"/>
<gene>
    <name evidence="2" type="ordered locus">Os09g0457250</name>
    <name evidence="2" type="ORF">OSNPB_090457250</name>
</gene>
<dbReference type="Gramene" id="Os09t0457250-00">
    <property type="protein sequence ID" value="Os09t0457250-00"/>
    <property type="gene ID" value="Os09g0457250"/>
</dbReference>
<feature type="region of interest" description="Disordered" evidence="1">
    <location>
        <begin position="146"/>
        <end position="199"/>
    </location>
</feature>
<dbReference type="AlphaFoldDB" id="A0A0P0XP06"/>
<evidence type="ECO:0000313" key="3">
    <source>
        <dbReference type="Proteomes" id="UP000059680"/>
    </source>
</evidence>